<organism evidence="2 3">
    <name type="scientific">Moraxella bovis</name>
    <dbReference type="NCBI Taxonomy" id="476"/>
    <lineage>
        <taxon>Bacteria</taxon>
        <taxon>Pseudomonadati</taxon>
        <taxon>Pseudomonadota</taxon>
        <taxon>Gammaproteobacteria</taxon>
        <taxon>Moraxellales</taxon>
        <taxon>Moraxellaceae</taxon>
        <taxon>Moraxella</taxon>
    </lineage>
</organism>
<gene>
    <name evidence="1" type="ORF">LP092_15540</name>
    <name evidence="2" type="ORF">LP129_14195</name>
</gene>
<dbReference type="AlphaFoldDB" id="A0AAQ2QE99"/>
<keyword evidence="4" id="KW-1185">Reference proteome</keyword>
<dbReference type="EMBL" id="CP087832">
    <property type="protein sequence ID" value="UZA04845.1"/>
    <property type="molecule type" value="Genomic_DNA"/>
</dbReference>
<accession>A0AAQ2QE99</accession>
<dbReference type="RefSeq" id="WP_264676361.1">
    <property type="nucleotide sequence ID" value="NZ_CP087766.1"/>
</dbReference>
<reference evidence="2" key="1">
    <citation type="journal article" date="2022" name="BMC Microbiol.">
        <title>Whole genome sequencing of Moraxella bovis strains from North America reveals two genotypes with different genetic determinants.</title>
        <authorList>
            <person name="Wynn E.L."/>
            <person name="Hille M.M."/>
            <person name="Loy J.D."/>
            <person name="Schuller G."/>
            <person name="Kuhn K.L."/>
            <person name="Dickey A.M."/>
            <person name="Bono J.L."/>
            <person name="Clawson M.L."/>
        </authorList>
    </citation>
    <scope>NUCLEOTIDE SEQUENCE</scope>
    <source>
        <strain evidence="1">SAM102599</strain>
        <strain evidence="2">SAM57978</strain>
        <plasmid evidence="2 3">unnamed</plasmid>
        <plasmid evidence="1 4">unnamed2</plasmid>
    </source>
</reference>
<keyword evidence="2" id="KW-0614">Plasmid</keyword>
<evidence type="ECO:0000313" key="2">
    <source>
        <dbReference type="EMBL" id="UZA53057.1"/>
    </source>
</evidence>
<evidence type="ECO:0000313" key="4">
    <source>
        <dbReference type="Proteomes" id="UP001163632"/>
    </source>
</evidence>
<protein>
    <submittedName>
        <fullName evidence="2">Uncharacterized protein</fullName>
    </submittedName>
</protein>
<dbReference type="Proteomes" id="UP001163632">
    <property type="component" value="Plasmid unnamed2"/>
</dbReference>
<geneLocation type="plasmid" evidence="1 4">
    <name>unnamed2</name>
</geneLocation>
<sequence length="57" mass="6254">MAQKAAANGYAAVAHFKSSNGKDRIYTSSYNGITFRSYLGQDINGNIFIDNVHVVKE</sequence>
<dbReference type="EMBL" id="CP087782">
    <property type="protein sequence ID" value="UZA53057.1"/>
    <property type="molecule type" value="Genomic_DNA"/>
</dbReference>
<name>A0AAQ2QE99_MORBO</name>
<evidence type="ECO:0000313" key="1">
    <source>
        <dbReference type="EMBL" id="UZA04845.1"/>
    </source>
</evidence>
<geneLocation type="plasmid" evidence="2 3">
    <name>unnamed</name>
</geneLocation>
<evidence type="ECO:0000313" key="3">
    <source>
        <dbReference type="Proteomes" id="UP001163283"/>
    </source>
</evidence>
<dbReference type="GeneID" id="77190004"/>
<proteinExistence type="predicted"/>
<dbReference type="Proteomes" id="UP001163283">
    <property type="component" value="Plasmid unnamed"/>
</dbReference>